<organism evidence="2 3">
    <name type="scientific">Paragonimus heterotremus</name>
    <dbReference type="NCBI Taxonomy" id="100268"/>
    <lineage>
        <taxon>Eukaryota</taxon>
        <taxon>Metazoa</taxon>
        <taxon>Spiralia</taxon>
        <taxon>Lophotrochozoa</taxon>
        <taxon>Platyhelminthes</taxon>
        <taxon>Trematoda</taxon>
        <taxon>Digenea</taxon>
        <taxon>Plagiorchiida</taxon>
        <taxon>Troglotremata</taxon>
        <taxon>Troglotrematidae</taxon>
        <taxon>Paragonimus</taxon>
    </lineage>
</organism>
<protein>
    <submittedName>
        <fullName evidence="2">Uncharacterized protein</fullName>
    </submittedName>
</protein>
<keyword evidence="1" id="KW-1133">Transmembrane helix</keyword>
<dbReference type="EMBL" id="LUCH01011132">
    <property type="protein sequence ID" value="KAF5395638.1"/>
    <property type="molecule type" value="Genomic_DNA"/>
</dbReference>
<keyword evidence="1" id="KW-0472">Membrane</keyword>
<sequence length="235" mass="27035">MNLQILVNKRILARRTNYTGFEYISKSLNASTLWLGCSVDENGRKIRESTTHGIRVLSVAMWYWPLKNYQLLTGAVEFYLLAKEGETQHSTAINKPMETQIPFGDLEKFVPLPGKSYPPNPYYTVADYYYPMQQITDGNEAEGIIVAVDKQRNLKSYKFTNRKAYVKVSHFEIVLCSVTKQKGPSLDLFITHTLFSRLTASFMRSQLCKQLFSVILIVLFAITQGTCVLYMKHYR</sequence>
<name>A0A8J4T0J1_9TREM</name>
<evidence type="ECO:0000313" key="3">
    <source>
        <dbReference type="Proteomes" id="UP000748531"/>
    </source>
</evidence>
<evidence type="ECO:0000256" key="1">
    <source>
        <dbReference type="SAM" id="Phobius"/>
    </source>
</evidence>
<dbReference type="OrthoDB" id="6308927at2759"/>
<proteinExistence type="predicted"/>
<reference evidence="2" key="1">
    <citation type="submission" date="2019-05" db="EMBL/GenBank/DDBJ databases">
        <title>Annotation for the trematode Paragonimus heterotremus.</title>
        <authorList>
            <person name="Choi Y.-J."/>
        </authorList>
    </citation>
    <scope>NUCLEOTIDE SEQUENCE</scope>
    <source>
        <strain evidence="2">LC</strain>
    </source>
</reference>
<comment type="caution">
    <text evidence="2">The sequence shown here is derived from an EMBL/GenBank/DDBJ whole genome shotgun (WGS) entry which is preliminary data.</text>
</comment>
<gene>
    <name evidence="2" type="ORF">PHET_11744</name>
</gene>
<dbReference type="AlphaFoldDB" id="A0A8J4T0J1"/>
<accession>A0A8J4T0J1</accession>
<dbReference type="Proteomes" id="UP000748531">
    <property type="component" value="Unassembled WGS sequence"/>
</dbReference>
<evidence type="ECO:0000313" key="2">
    <source>
        <dbReference type="EMBL" id="KAF5395638.1"/>
    </source>
</evidence>
<keyword evidence="3" id="KW-1185">Reference proteome</keyword>
<feature type="transmembrane region" description="Helical" evidence="1">
    <location>
        <begin position="211"/>
        <end position="231"/>
    </location>
</feature>
<keyword evidence="1" id="KW-0812">Transmembrane</keyword>